<accession>A0A090XF28</accession>
<dbReference type="PANTHER" id="PTHR11161">
    <property type="entry name" value="O-ACYLTRANSFERASE"/>
    <property type="match status" value="1"/>
</dbReference>
<name>A0A090XF28_IXORI</name>
<feature type="domain" description="Nose resistant-to-fluoxetine protein N-terminal" evidence="2">
    <location>
        <begin position="4"/>
        <end position="106"/>
    </location>
</feature>
<keyword evidence="1" id="KW-1133">Transmembrane helix</keyword>
<dbReference type="EMBL" id="GBIH01000817">
    <property type="protein sequence ID" value="JAC93893.1"/>
    <property type="molecule type" value="mRNA"/>
</dbReference>
<evidence type="ECO:0000259" key="2">
    <source>
        <dbReference type="Pfam" id="PF20146"/>
    </source>
</evidence>
<dbReference type="AlphaFoldDB" id="A0A090XF28"/>
<sequence>MVLADGLIPSNILDGAFVNFGGYEQCLQTRVRSSDGELYFKGQYCSIFLQPPPGALESLTARFQEIGELTGRFDPTKRKNAKHFVNTDYRGSICMPSLCTTEDLNFLARSVLGIYGANATVADCRTDDPKPITRLQVAAIATIGALFVLAAIGTAADWHLIKTASQRKYKHCLCAF</sequence>
<proteinExistence type="evidence at transcript level"/>
<organism evidence="3">
    <name type="scientific">Ixodes ricinus</name>
    <name type="common">Common tick</name>
    <name type="synonym">Acarus ricinus</name>
    <dbReference type="NCBI Taxonomy" id="34613"/>
    <lineage>
        <taxon>Eukaryota</taxon>
        <taxon>Metazoa</taxon>
        <taxon>Ecdysozoa</taxon>
        <taxon>Arthropoda</taxon>
        <taxon>Chelicerata</taxon>
        <taxon>Arachnida</taxon>
        <taxon>Acari</taxon>
        <taxon>Parasitiformes</taxon>
        <taxon>Ixodida</taxon>
        <taxon>Ixodoidea</taxon>
        <taxon>Ixodidae</taxon>
        <taxon>Ixodinae</taxon>
        <taxon>Ixodes</taxon>
    </lineage>
</organism>
<reference evidence="3" key="1">
    <citation type="journal article" date="2015" name="PLoS Negl. Trop. Dis.">
        <title>Deep Sequencing Analysis of the Ixodes ricinus Haemocytome.</title>
        <authorList>
            <person name="Kotsyfakis M."/>
            <person name="Kopacek P."/>
            <person name="Franta Z."/>
            <person name="Pedra J.H."/>
            <person name="Ribeiro J.M."/>
        </authorList>
    </citation>
    <scope>NUCLEOTIDE SEQUENCE</scope>
</reference>
<evidence type="ECO:0000313" key="3">
    <source>
        <dbReference type="EMBL" id="JAC93893.1"/>
    </source>
</evidence>
<dbReference type="InterPro" id="IPR052728">
    <property type="entry name" value="O2_lipid_transport_reg"/>
</dbReference>
<keyword evidence="1" id="KW-0812">Transmembrane</keyword>
<dbReference type="Pfam" id="PF20146">
    <property type="entry name" value="NRF"/>
    <property type="match status" value="1"/>
</dbReference>
<dbReference type="InterPro" id="IPR006621">
    <property type="entry name" value="Nose-resist-to-fluoxetine_N"/>
</dbReference>
<feature type="transmembrane region" description="Helical" evidence="1">
    <location>
        <begin position="137"/>
        <end position="161"/>
    </location>
</feature>
<dbReference type="PANTHER" id="PTHR11161:SF0">
    <property type="entry name" value="O-ACYLTRANSFERASE LIKE PROTEIN"/>
    <property type="match status" value="1"/>
</dbReference>
<protein>
    <submittedName>
        <fullName evidence="3">Putative membrane protein</fullName>
    </submittedName>
</protein>
<keyword evidence="1" id="KW-0472">Membrane</keyword>
<evidence type="ECO:0000256" key="1">
    <source>
        <dbReference type="SAM" id="Phobius"/>
    </source>
</evidence>